<evidence type="ECO:0000313" key="2">
    <source>
        <dbReference type="EMBL" id="SHG19708.1"/>
    </source>
</evidence>
<dbReference type="InterPro" id="IPR015996">
    <property type="entry name" value="UCP028451"/>
</dbReference>
<proteinExistence type="predicted"/>
<organism evidence="2 3">
    <name type="scientific">Bittarella massiliensis</name>
    <name type="common">ex Durand et al. 2017</name>
    <dbReference type="NCBI Taxonomy" id="1720313"/>
    <lineage>
        <taxon>Bacteria</taxon>
        <taxon>Bacillati</taxon>
        <taxon>Bacillota</taxon>
        <taxon>Clostridia</taxon>
        <taxon>Eubacteriales</taxon>
        <taxon>Oscillospiraceae</taxon>
        <taxon>Bittarella (ex Durand et al. 2017)</taxon>
    </lineage>
</organism>
<dbReference type="Proteomes" id="UP000474718">
    <property type="component" value="Unassembled WGS sequence"/>
</dbReference>
<evidence type="ECO:0000313" key="1">
    <source>
        <dbReference type="EMBL" id="MZL70350.1"/>
    </source>
</evidence>
<dbReference type="EMBL" id="WWVX01000008">
    <property type="protein sequence ID" value="MZL70350.1"/>
    <property type="molecule type" value="Genomic_DNA"/>
</dbReference>
<dbReference type="Pfam" id="PF09365">
    <property type="entry name" value="DUF2461"/>
    <property type="match status" value="1"/>
</dbReference>
<sequence length="226" mass="25707">MKMEEMLSFLRELEEHNDRDWFHAHEEGYRRATAAFEQLVGELNLALHQGDPEIPLAAPKTLTFKLMRDTRFSRDKSPYNPSFRAHIGPRGKLPVPVGYYLFLRPGGRSFLGGGLFADMFRDATTLVRDAIAAQGERWGEILDAPDFRAHFTVGGSALKNVPRGYDPDHPQAQYLKNKSWYLEYPLGDEQLLAPDFVDFAAALFLKMRPFGAFLNEALAPFEMPSR</sequence>
<gene>
    <name evidence="1" type="ORF">GT747_11355</name>
    <name evidence="2" type="ORF">SAMN05444424_1832</name>
</gene>
<dbReference type="RefSeq" id="WP_021658186.1">
    <property type="nucleotide sequence ID" value="NZ_FQVY01000002.1"/>
</dbReference>
<reference evidence="2" key="2">
    <citation type="submission" date="2016-11" db="EMBL/GenBank/DDBJ databases">
        <authorList>
            <person name="Varghese N."/>
            <person name="Submissions S."/>
        </authorList>
    </citation>
    <scope>NUCLEOTIDE SEQUENCE</scope>
    <source>
        <strain evidence="2">DSM 4029</strain>
    </source>
</reference>
<reference evidence="3" key="1">
    <citation type="submission" date="2016-11" db="EMBL/GenBank/DDBJ databases">
        <authorList>
            <person name="Jaros S."/>
            <person name="Januszkiewicz K."/>
            <person name="Wedrychowicz H."/>
        </authorList>
    </citation>
    <scope>NUCLEOTIDE SEQUENCE [LARGE SCALE GENOMIC DNA]</scope>
    <source>
        <strain evidence="3">DSM 4029</strain>
    </source>
</reference>
<name>A0AAQ1MDX1_9FIRM</name>
<keyword evidence="4" id="KW-1185">Reference proteome</keyword>
<evidence type="ECO:0000313" key="3">
    <source>
        <dbReference type="Proteomes" id="UP000184089"/>
    </source>
</evidence>
<dbReference type="Proteomes" id="UP000184089">
    <property type="component" value="Unassembled WGS sequence"/>
</dbReference>
<comment type="caution">
    <text evidence="2">The sequence shown here is derived from an EMBL/GenBank/DDBJ whole genome shotgun (WGS) entry which is preliminary data.</text>
</comment>
<dbReference type="AlphaFoldDB" id="A0AAQ1MDX1"/>
<dbReference type="NCBIfam" id="TIGR02453">
    <property type="entry name" value="TIGR02453 family protein"/>
    <property type="match status" value="1"/>
</dbReference>
<evidence type="ECO:0000313" key="4">
    <source>
        <dbReference type="Proteomes" id="UP000474718"/>
    </source>
</evidence>
<dbReference type="EMBL" id="FQVY01000002">
    <property type="protein sequence ID" value="SHG19708.1"/>
    <property type="molecule type" value="Genomic_DNA"/>
</dbReference>
<dbReference type="PANTHER" id="PTHR36452">
    <property type="entry name" value="CHROMOSOME 12, WHOLE GENOME SHOTGUN SEQUENCE"/>
    <property type="match status" value="1"/>
</dbReference>
<protein>
    <submittedName>
        <fullName evidence="2">TIGR02453 family protein</fullName>
    </submittedName>
</protein>
<dbReference type="InterPro" id="IPR012808">
    <property type="entry name" value="CHP02453"/>
</dbReference>
<dbReference type="PIRSF" id="PIRSF028451">
    <property type="entry name" value="UCP028451"/>
    <property type="match status" value="1"/>
</dbReference>
<dbReference type="PANTHER" id="PTHR36452:SF1">
    <property type="entry name" value="DUF2461 DOMAIN-CONTAINING PROTEIN"/>
    <property type="match status" value="1"/>
</dbReference>
<accession>A0AAQ1MDX1</accession>
<reference evidence="1 4" key="3">
    <citation type="journal article" date="2019" name="Nat. Med.">
        <title>A library of human gut bacterial isolates paired with longitudinal multiomics data enables mechanistic microbiome research.</title>
        <authorList>
            <person name="Poyet M."/>
            <person name="Groussin M."/>
            <person name="Gibbons S.M."/>
            <person name="Avila-Pacheco J."/>
            <person name="Jiang X."/>
            <person name="Kearney S.M."/>
            <person name="Perrotta A.R."/>
            <person name="Berdy B."/>
            <person name="Zhao S."/>
            <person name="Lieberman T.D."/>
            <person name="Swanson P.K."/>
            <person name="Smith M."/>
            <person name="Roesemann S."/>
            <person name="Alexander J.E."/>
            <person name="Rich S.A."/>
            <person name="Livny J."/>
            <person name="Vlamakis H."/>
            <person name="Clish C."/>
            <person name="Bullock K."/>
            <person name="Deik A."/>
            <person name="Scott J."/>
            <person name="Pierce K.A."/>
            <person name="Xavier R.J."/>
            <person name="Alm E.J."/>
        </authorList>
    </citation>
    <scope>NUCLEOTIDE SEQUENCE [LARGE SCALE GENOMIC DNA]</scope>
    <source>
        <strain evidence="1 4">BIOML-A2</strain>
    </source>
</reference>